<dbReference type="Pfam" id="PF07109">
    <property type="entry name" value="Mg-por_mtran_C"/>
    <property type="match status" value="1"/>
</dbReference>
<evidence type="ECO:0000256" key="1">
    <source>
        <dbReference type="SAM" id="Phobius"/>
    </source>
</evidence>
<dbReference type="Proteomes" id="UP000232323">
    <property type="component" value="Unassembled WGS sequence"/>
</dbReference>
<dbReference type="OrthoDB" id="66144at2759"/>
<sequence>MNTMIANTGRKCGSTPVSVRKQPRLQNTTSFSHTQPFSSRRDSLALSALPGTFLSTGVAQASEIFSTASTVVDSSSISLAVVGGLAIAGLGAVLVATDPQKRRSEQMAQTGGDESEAVKNYFNTVGFERWRKIYGETDEVNRVQLDIRNGHAKTVEKVLGWLYEEGGVEGVSVCDAGCGTGSLAVPLATRGATVSASDISAAMVGEAQKRYEEQIRWKVAPSVPPKFEAMGLESITGKYHTVTCLDVMIHYPQDRVNAMIDHLTSLCDNRLIISFAPYTIGYAVLKRIGELFPGPSKATRAYLHAESDVEAALARNGFKIVKREMTATSFYFSRLLEAVRE</sequence>
<evidence type="ECO:0000259" key="2">
    <source>
        <dbReference type="Pfam" id="PF07109"/>
    </source>
</evidence>
<keyword evidence="1" id="KW-1133">Transmembrane helix</keyword>
<dbReference type="SUPFAM" id="SSF53335">
    <property type="entry name" value="S-adenosyl-L-methionine-dependent methyltransferases"/>
    <property type="match status" value="1"/>
</dbReference>
<reference evidence="3 4" key="1">
    <citation type="submission" date="2017-08" db="EMBL/GenBank/DDBJ databases">
        <title>Acidophilic green algal genome provides insights into adaptation to an acidic environment.</title>
        <authorList>
            <person name="Hirooka S."/>
            <person name="Hirose Y."/>
            <person name="Kanesaki Y."/>
            <person name="Higuchi S."/>
            <person name="Fujiwara T."/>
            <person name="Onuma R."/>
            <person name="Era A."/>
            <person name="Ohbayashi R."/>
            <person name="Uzuka A."/>
            <person name="Nozaki H."/>
            <person name="Yoshikawa H."/>
            <person name="Miyagishima S.Y."/>
        </authorList>
    </citation>
    <scope>NUCLEOTIDE SEQUENCE [LARGE SCALE GENOMIC DNA]</scope>
    <source>
        <strain evidence="3 4">NIES-2499</strain>
    </source>
</reference>
<dbReference type="InterPro" id="IPR010251">
    <property type="entry name" value="Mg_prot_MeTrfase"/>
</dbReference>
<name>A0A250XLJ5_9CHLO</name>
<dbReference type="STRING" id="1157962.A0A250XLJ5"/>
<comment type="caution">
    <text evidence="3">The sequence shown here is derived from an EMBL/GenBank/DDBJ whole genome shotgun (WGS) entry which is preliminary data.</text>
</comment>
<dbReference type="InterPro" id="IPR010940">
    <property type="entry name" value="Mg_prot_MeTrfase_C"/>
</dbReference>
<dbReference type="CDD" id="cd02440">
    <property type="entry name" value="AdoMet_MTases"/>
    <property type="match status" value="1"/>
</dbReference>
<dbReference type="AlphaFoldDB" id="A0A250XLJ5"/>
<dbReference type="PROSITE" id="PS51556">
    <property type="entry name" value="SAM_MT_MG_PIX"/>
    <property type="match status" value="1"/>
</dbReference>
<dbReference type="InterPro" id="IPR029063">
    <property type="entry name" value="SAM-dependent_MTases_sf"/>
</dbReference>
<keyword evidence="4" id="KW-1185">Reference proteome</keyword>
<evidence type="ECO:0000313" key="4">
    <source>
        <dbReference type="Proteomes" id="UP000232323"/>
    </source>
</evidence>
<feature type="domain" description="Magnesium-protoporphyrin IX methyltransferase C-terminal" evidence="2">
    <location>
        <begin position="244"/>
        <end position="340"/>
    </location>
</feature>
<gene>
    <name evidence="3" type="ORF">CEUSTIGMA_g11372.t1</name>
</gene>
<organism evidence="3 4">
    <name type="scientific">Chlamydomonas eustigma</name>
    <dbReference type="NCBI Taxonomy" id="1157962"/>
    <lineage>
        <taxon>Eukaryota</taxon>
        <taxon>Viridiplantae</taxon>
        <taxon>Chlorophyta</taxon>
        <taxon>core chlorophytes</taxon>
        <taxon>Chlorophyceae</taxon>
        <taxon>CS clade</taxon>
        <taxon>Chlamydomonadales</taxon>
        <taxon>Chlamydomonadaceae</taxon>
        <taxon>Chlamydomonas</taxon>
    </lineage>
</organism>
<dbReference type="EMBL" id="BEGY01000111">
    <property type="protein sequence ID" value="GAX83948.1"/>
    <property type="molecule type" value="Genomic_DNA"/>
</dbReference>
<dbReference type="GO" id="GO:0015995">
    <property type="term" value="P:chlorophyll biosynthetic process"/>
    <property type="evidence" value="ECO:0007669"/>
    <property type="project" value="InterPro"/>
</dbReference>
<evidence type="ECO:0000313" key="3">
    <source>
        <dbReference type="EMBL" id="GAX83948.1"/>
    </source>
</evidence>
<accession>A0A250XLJ5</accession>
<keyword evidence="1" id="KW-0812">Transmembrane</keyword>
<protein>
    <recommendedName>
        <fullName evidence="2">Magnesium-protoporphyrin IX methyltransferase C-terminal domain-containing protein</fullName>
    </recommendedName>
</protein>
<keyword evidence="1" id="KW-0472">Membrane</keyword>
<proteinExistence type="predicted"/>
<dbReference type="NCBIfam" id="TIGR02021">
    <property type="entry name" value="BchM-ChlM"/>
    <property type="match status" value="1"/>
</dbReference>
<feature type="transmembrane region" description="Helical" evidence="1">
    <location>
        <begin position="77"/>
        <end position="97"/>
    </location>
</feature>
<dbReference type="GO" id="GO:0046406">
    <property type="term" value="F:magnesium protoporphyrin IX methyltransferase activity"/>
    <property type="evidence" value="ECO:0007669"/>
    <property type="project" value="InterPro"/>
</dbReference>
<dbReference type="Gene3D" id="3.40.50.150">
    <property type="entry name" value="Vaccinia Virus protein VP39"/>
    <property type="match status" value="1"/>
</dbReference>